<reference evidence="1" key="1">
    <citation type="journal article" date="2023" name="IMA Fungus">
        <title>Comparative genomic study of the Penicillium genus elucidates a diverse pangenome and 15 lateral gene transfer events.</title>
        <authorList>
            <person name="Petersen C."/>
            <person name="Sorensen T."/>
            <person name="Nielsen M.R."/>
            <person name="Sondergaard T.E."/>
            <person name="Sorensen J.L."/>
            <person name="Fitzpatrick D.A."/>
            <person name="Frisvad J.C."/>
            <person name="Nielsen K.L."/>
        </authorList>
    </citation>
    <scope>NUCLEOTIDE SEQUENCE</scope>
    <source>
        <strain evidence="1">IBT 17514</strain>
    </source>
</reference>
<organism evidence="1 2">
    <name type="scientific">Penicillium malachiteum</name>
    <dbReference type="NCBI Taxonomy" id="1324776"/>
    <lineage>
        <taxon>Eukaryota</taxon>
        <taxon>Fungi</taxon>
        <taxon>Dikarya</taxon>
        <taxon>Ascomycota</taxon>
        <taxon>Pezizomycotina</taxon>
        <taxon>Eurotiomycetes</taxon>
        <taxon>Eurotiomycetidae</taxon>
        <taxon>Eurotiales</taxon>
        <taxon>Aspergillaceae</taxon>
        <taxon>Penicillium</taxon>
    </lineage>
</organism>
<dbReference type="AlphaFoldDB" id="A0AAD6MQ56"/>
<name>A0AAD6MQ56_9EURO</name>
<comment type="caution">
    <text evidence="1">The sequence shown here is derived from an EMBL/GenBank/DDBJ whole genome shotgun (WGS) entry which is preliminary data.</text>
</comment>
<gene>
    <name evidence="1" type="ORF">N7493_012039</name>
</gene>
<proteinExistence type="predicted"/>
<protein>
    <submittedName>
        <fullName evidence="1">Uncharacterized protein</fullName>
    </submittedName>
</protein>
<dbReference type="EMBL" id="JAQJAN010000024">
    <property type="protein sequence ID" value="KAJ5700993.1"/>
    <property type="molecule type" value="Genomic_DNA"/>
</dbReference>
<sequence length="202" mass="22052">MSIPNSVQQPFSGKNAQTQEKQTYKEWLQEAYNNGYERWMPWIEDQYLKWFGKGDNKASYATKGSSIPTLLPHRVYGFIISYLHMILIISLIDSLSKTKVTGVNQIDQLQDDTNNLVGNQLGDKGLLKPVGQFVSKEGVNRAERNGKDENGSYGDFGTLTDVGSKGVNILGSGVAQGAESAKKMTSGGLAGIQGIVSGKQEE</sequence>
<reference evidence="1" key="2">
    <citation type="submission" date="2023-01" db="EMBL/GenBank/DDBJ databases">
        <authorList>
            <person name="Petersen C."/>
        </authorList>
    </citation>
    <scope>NUCLEOTIDE SEQUENCE</scope>
    <source>
        <strain evidence="1">IBT 17514</strain>
    </source>
</reference>
<dbReference type="Proteomes" id="UP001215712">
    <property type="component" value="Unassembled WGS sequence"/>
</dbReference>
<evidence type="ECO:0000313" key="1">
    <source>
        <dbReference type="EMBL" id="KAJ5700993.1"/>
    </source>
</evidence>
<keyword evidence="2" id="KW-1185">Reference proteome</keyword>
<accession>A0AAD6MQ56</accession>
<evidence type="ECO:0000313" key="2">
    <source>
        <dbReference type="Proteomes" id="UP001215712"/>
    </source>
</evidence>